<name>A0ABZ1PAY1_9ACTN</name>
<dbReference type="EMBL" id="CP107941">
    <property type="protein sequence ID" value="WUI80966.1"/>
    <property type="molecule type" value="Genomic_DNA"/>
</dbReference>
<reference evidence="1 2" key="1">
    <citation type="submission" date="2022-10" db="EMBL/GenBank/DDBJ databases">
        <title>The complete genomes of actinobacterial strains from the NBC collection.</title>
        <authorList>
            <person name="Joergensen T.S."/>
            <person name="Alvarez Arevalo M."/>
            <person name="Sterndorff E.B."/>
            <person name="Faurdal D."/>
            <person name="Vuksanovic O."/>
            <person name="Mourched A.-S."/>
            <person name="Charusanti P."/>
            <person name="Shaw S."/>
            <person name="Blin K."/>
            <person name="Weber T."/>
        </authorList>
    </citation>
    <scope>NUCLEOTIDE SEQUENCE [LARGE SCALE GENOMIC DNA]</scope>
    <source>
        <strain evidence="1 2">NBC_00396</strain>
    </source>
</reference>
<evidence type="ECO:0000313" key="1">
    <source>
        <dbReference type="EMBL" id="WUI80966.1"/>
    </source>
</evidence>
<keyword evidence="2" id="KW-1185">Reference proteome</keyword>
<dbReference type="Proteomes" id="UP001346877">
    <property type="component" value="Chromosome"/>
</dbReference>
<sequence>MTIDPLRAAPVLVPDAGPPLDYYLVLPRPDGRVPTATVEGILVEEFTRHHDFSTTGLDSAGWTPEAGWWSSAALSRAMRTDPELLSRVVPTSRWEAEEAYRSLGGARLPDESVLRTHFLDHHPIASAPPLRLGPAHPPAGFHERRVYRVLFAKDLHAEQLRSLRTAWRTPAGGTSASAASGRLDKGADQITWELRRVGHHLAWCLDVTVLLTTDAAEAVGVTLSDLTNVLRQHGLIPVTTERFS</sequence>
<proteinExistence type="predicted"/>
<gene>
    <name evidence="1" type="ORF">OG375_23990</name>
</gene>
<accession>A0ABZ1PAY1</accession>
<protein>
    <submittedName>
        <fullName evidence="1">Uncharacterized protein</fullName>
    </submittedName>
</protein>
<dbReference type="RefSeq" id="WP_328367525.1">
    <property type="nucleotide sequence ID" value="NZ_CP107936.1"/>
</dbReference>
<evidence type="ECO:0000313" key="2">
    <source>
        <dbReference type="Proteomes" id="UP001346877"/>
    </source>
</evidence>
<organism evidence="1 2">
    <name type="scientific">Micromonospora zamorensis</name>
    <dbReference type="NCBI Taxonomy" id="709883"/>
    <lineage>
        <taxon>Bacteria</taxon>
        <taxon>Bacillati</taxon>
        <taxon>Actinomycetota</taxon>
        <taxon>Actinomycetes</taxon>
        <taxon>Micromonosporales</taxon>
        <taxon>Micromonosporaceae</taxon>
        <taxon>Micromonospora</taxon>
    </lineage>
</organism>